<accession>A0ABS4YCK1</accession>
<evidence type="ECO:0000259" key="8">
    <source>
        <dbReference type="Pfam" id="PF03176"/>
    </source>
</evidence>
<dbReference type="RefSeq" id="WP_209517882.1">
    <property type="nucleotide sequence ID" value="NZ_JAGIOH010000001.1"/>
</dbReference>
<dbReference type="InterPro" id="IPR004869">
    <property type="entry name" value="MMPL_dom"/>
</dbReference>
<keyword evidence="4 7" id="KW-0812">Transmembrane</keyword>
<dbReference type="Pfam" id="PF03176">
    <property type="entry name" value="MMPL"/>
    <property type="match status" value="2"/>
</dbReference>
<organism evidence="9 10">
    <name type="scientific">Streptomyces syringium</name>
    <dbReference type="NCBI Taxonomy" id="76729"/>
    <lineage>
        <taxon>Bacteria</taxon>
        <taxon>Bacillati</taxon>
        <taxon>Actinomycetota</taxon>
        <taxon>Actinomycetes</taxon>
        <taxon>Kitasatosporales</taxon>
        <taxon>Streptomycetaceae</taxon>
        <taxon>Streptomyces</taxon>
    </lineage>
</organism>
<dbReference type="PANTHER" id="PTHR33406:SF11">
    <property type="entry name" value="MEMBRANE PROTEIN SCO6666-RELATED"/>
    <property type="match status" value="1"/>
</dbReference>
<name>A0ABS4YCK1_9ACTN</name>
<proteinExistence type="inferred from homology"/>
<keyword evidence="5 7" id="KW-1133">Transmembrane helix</keyword>
<feature type="transmembrane region" description="Helical" evidence="7">
    <location>
        <begin position="558"/>
        <end position="577"/>
    </location>
</feature>
<dbReference type="EMBL" id="JAGIOH010000001">
    <property type="protein sequence ID" value="MBP2406517.1"/>
    <property type="molecule type" value="Genomic_DNA"/>
</dbReference>
<feature type="transmembrane region" description="Helical" evidence="7">
    <location>
        <begin position="529"/>
        <end position="546"/>
    </location>
</feature>
<feature type="transmembrane region" description="Helical" evidence="7">
    <location>
        <begin position="167"/>
        <end position="186"/>
    </location>
</feature>
<evidence type="ECO:0000256" key="5">
    <source>
        <dbReference type="ARBA" id="ARBA00022989"/>
    </source>
</evidence>
<feature type="transmembrane region" description="Helical" evidence="7">
    <location>
        <begin position="364"/>
        <end position="386"/>
    </location>
</feature>
<dbReference type="InterPro" id="IPR050545">
    <property type="entry name" value="Mycobact_MmpL"/>
</dbReference>
<comment type="caution">
    <text evidence="9">The sequence shown here is derived from an EMBL/GenBank/DDBJ whole genome shotgun (WGS) entry which is preliminary data.</text>
</comment>
<feature type="transmembrane region" description="Helical" evidence="7">
    <location>
        <begin position="193"/>
        <end position="213"/>
    </location>
</feature>
<dbReference type="PANTHER" id="PTHR33406">
    <property type="entry name" value="MEMBRANE PROTEIN MJ1562-RELATED"/>
    <property type="match status" value="1"/>
</dbReference>
<gene>
    <name evidence="9" type="ORF">JO379_005986</name>
</gene>
<evidence type="ECO:0000313" key="10">
    <source>
        <dbReference type="Proteomes" id="UP001519291"/>
    </source>
</evidence>
<dbReference type="Proteomes" id="UP001519291">
    <property type="component" value="Unassembled WGS sequence"/>
</dbReference>
<dbReference type="GeneID" id="91572830"/>
<comment type="subcellular location">
    <subcellularLocation>
        <location evidence="1">Cell membrane</location>
        <topology evidence="1">Multi-pass membrane protein</topology>
    </subcellularLocation>
</comment>
<feature type="domain" description="Membrane transport protein MMPL" evidence="8">
    <location>
        <begin position="35"/>
        <end position="364"/>
    </location>
</feature>
<comment type="similarity">
    <text evidence="2">Belongs to the resistance-nodulation-cell division (RND) (TC 2.A.6) family. MmpL subfamily.</text>
</comment>
<dbReference type="Gene3D" id="1.20.1640.10">
    <property type="entry name" value="Multidrug efflux transporter AcrB transmembrane domain"/>
    <property type="match status" value="2"/>
</dbReference>
<evidence type="ECO:0000256" key="3">
    <source>
        <dbReference type="ARBA" id="ARBA00022475"/>
    </source>
</evidence>
<evidence type="ECO:0000256" key="6">
    <source>
        <dbReference type="ARBA" id="ARBA00023136"/>
    </source>
</evidence>
<keyword evidence="3" id="KW-1003">Cell membrane</keyword>
<sequence length="732" mass="75994">MPRRTRVLLVLFSIVTVLCAWAGLMGLGRLTNSGFLPDDAPVRDDNRRLSAHYRAGGADLVLLVRADTDVDSAAVAAQGRAVGERVARSPGVVTAVSYWSAHDPALRSRDHRAALITVDLVENEGRATRAAQDLVPGLTGRQGPVTVSATGPAWASVEGMQQSRRDLLAGELIAVPLSTLVLLFVFRSLLAALIPLLTALVSVTGTLACLYALTFVMEVSVYAANVACALGFGLAVDYGLFVVTRFREERAAGAGPDEAVTRSTRTAGRTVAVSAGIVALSLCCLFTVPLGFIRSVAVAGVLVALLSAAATVCLVPALLSAAGALLDRWDVFARLRRARATGSAGAEEGAGWRRIGRAVCRRPVLWALAATAVLLAMLLPFGHAAFAPSDARVLPAAGEAHRTQEQLRRDFAIVPDRTVTIGLPRGTDRAALDTYARAVAALPGAAEVRTADGVYRGSTHHPAPAGTAPVAAAAPAGPVLTATAASGRESAEARRFVREIRGLPAPGGSALVSGEPVRVVDTTAVLSRALPPACLLAAAVTMLVLGSFTRSVLIPLKAVAMAVLSLGACVGGMVLIFQDGHLRGLLGGFTVTGTLDGAVALFVLVVAYALSVDYELFLLSRIREEYLTTGDNTAAVIKGVQRTGRLVTAAALLVVSAMVALAASGVTLLKVIGVGLAIGVVVDATLVRGILVPALMAWAGRWNWWLPGRLRRRAATGDRHALSTDEGAEHAH</sequence>
<feature type="transmembrane region" description="Helical" evidence="7">
    <location>
        <begin position="219"/>
        <end position="241"/>
    </location>
</feature>
<reference evidence="9 10" key="1">
    <citation type="submission" date="2021-03" db="EMBL/GenBank/DDBJ databases">
        <title>Sequencing the genomes of 1000 actinobacteria strains.</title>
        <authorList>
            <person name="Klenk H.-P."/>
        </authorList>
    </citation>
    <scope>NUCLEOTIDE SEQUENCE [LARGE SCALE GENOMIC DNA]</scope>
    <source>
        <strain evidence="9 10">DSM 41480</strain>
    </source>
</reference>
<evidence type="ECO:0000256" key="2">
    <source>
        <dbReference type="ARBA" id="ARBA00010157"/>
    </source>
</evidence>
<feature type="domain" description="Membrane transport protein MMPL" evidence="8">
    <location>
        <begin position="482"/>
        <end position="711"/>
    </location>
</feature>
<protein>
    <submittedName>
        <fullName evidence="9">RND superfamily putative drug exporter</fullName>
    </submittedName>
</protein>
<feature type="transmembrane region" description="Helical" evidence="7">
    <location>
        <begin position="271"/>
        <end position="293"/>
    </location>
</feature>
<evidence type="ECO:0000256" key="7">
    <source>
        <dbReference type="SAM" id="Phobius"/>
    </source>
</evidence>
<evidence type="ECO:0000256" key="1">
    <source>
        <dbReference type="ARBA" id="ARBA00004651"/>
    </source>
</evidence>
<keyword evidence="10" id="KW-1185">Reference proteome</keyword>
<evidence type="ECO:0000313" key="9">
    <source>
        <dbReference type="EMBL" id="MBP2406517.1"/>
    </source>
</evidence>
<feature type="transmembrane region" description="Helical" evidence="7">
    <location>
        <begin position="672"/>
        <end position="699"/>
    </location>
</feature>
<feature type="transmembrane region" description="Helical" evidence="7">
    <location>
        <begin position="646"/>
        <end position="666"/>
    </location>
</feature>
<feature type="transmembrane region" description="Helical" evidence="7">
    <location>
        <begin position="597"/>
        <end position="617"/>
    </location>
</feature>
<evidence type="ECO:0000256" key="4">
    <source>
        <dbReference type="ARBA" id="ARBA00022692"/>
    </source>
</evidence>
<feature type="transmembrane region" description="Helical" evidence="7">
    <location>
        <begin position="299"/>
        <end position="326"/>
    </location>
</feature>
<dbReference type="SUPFAM" id="SSF82866">
    <property type="entry name" value="Multidrug efflux transporter AcrB transmembrane domain"/>
    <property type="match status" value="2"/>
</dbReference>
<keyword evidence="6 7" id="KW-0472">Membrane</keyword>